<keyword evidence="1" id="KW-0175">Coiled coil</keyword>
<evidence type="ECO:0000313" key="3">
    <source>
        <dbReference type="Proteomes" id="UP000199034"/>
    </source>
</evidence>
<gene>
    <name evidence="2" type="ORF">SAMN05421872_102335</name>
</gene>
<dbReference type="RefSeq" id="WP_090851713.1">
    <property type="nucleotide sequence ID" value="NZ_FMZM01000002.1"/>
</dbReference>
<dbReference type="AlphaFoldDB" id="A0A1G6LR64"/>
<evidence type="ECO:0000313" key="2">
    <source>
        <dbReference type="EMBL" id="SDC45740.1"/>
    </source>
</evidence>
<accession>A0A1G6LR64</accession>
<feature type="coiled-coil region" evidence="1">
    <location>
        <begin position="39"/>
        <end position="86"/>
    </location>
</feature>
<proteinExistence type="predicted"/>
<dbReference type="Proteomes" id="UP000199034">
    <property type="component" value="Unassembled WGS sequence"/>
</dbReference>
<evidence type="ECO:0000256" key="1">
    <source>
        <dbReference type="SAM" id="Coils"/>
    </source>
</evidence>
<dbReference type="OrthoDB" id="3391752at2"/>
<dbReference type="STRING" id="1045774.SAMN05421872_102335"/>
<keyword evidence="3" id="KW-1185">Reference proteome</keyword>
<protein>
    <submittedName>
        <fullName evidence="2">Uncharacterized protein</fullName>
    </submittedName>
</protein>
<dbReference type="EMBL" id="FMZM01000002">
    <property type="protein sequence ID" value="SDC45740.1"/>
    <property type="molecule type" value="Genomic_DNA"/>
</dbReference>
<sequence length="199" mass="22489">MPGPPPNPLAARRNPRVGVVVLPAEGYRGRTPKWPLPENPRLTARIRLIREELEALEERELDEDLSRTERTKLTRLRERLAIAEAERDAIVEGEKDLWKKLWRTPQACQWAKLKWDRDVAQYVRHKAAAEVGSLDDSKEARQRGHHLGLTPKGMKDLMWTIATDELAEQRGRAQLSSVATGTDGHGATVVVLAVDDDED</sequence>
<name>A0A1G6LR64_9ACTN</name>
<reference evidence="2 3" key="1">
    <citation type="submission" date="2016-10" db="EMBL/GenBank/DDBJ databases">
        <authorList>
            <person name="de Groot N.N."/>
        </authorList>
    </citation>
    <scope>NUCLEOTIDE SEQUENCE [LARGE SCALE GENOMIC DNA]</scope>
    <source>
        <strain evidence="2 3">CGMCC 4.6858</strain>
    </source>
</reference>
<organism evidence="2 3">
    <name type="scientific">Nocardioides lianchengensis</name>
    <dbReference type="NCBI Taxonomy" id="1045774"/>
    <lineage>
        <taxon>Bacteria</taxon>
        <taxon>Bacillati</taxon>
        <taxon>Actinomycetota</taxon>
        <taxon>Actinomycetes</taxon>
        <taxon>Propionibacteriales</taxon>
        <taxon>Nocardioidaceae</taxon>
        <taxon>Nocardioides</taxon>
    </lineage>
</organism>